<gene>
    <name evidence="2" type="ORF">WS70_25190</name>
</gene>
<dbReference type="AlphaFoldDB" id="A0A1B4FMY7"/>
<dbReference type="RefSeq" id="WP_059597452.1">
    <property type="nucleotide sequence ID" value="NZ_CP013387.1"/>
</dbReference>
<sequence>MRSSPRHRRREHSEEAARPLPRTLSRVQLDAWRTRFMGDVIGPAIRDPARRALVQRHRDAGDPCCTVAAANVLVTAPIGKALGFDRLLGIELGAEGDDPHARYTGNAVGVPTFREGKIARIEPSAGSRRSAIAYRTWNSRSAANASCDQTGASRTWAIARPGPPRRRLARSAQVDLRCPACCSNSRRTIRTMPTTMQTNTNHSAST</sequence>
<keyword evidence="3" id="KW-1185">Reference proteome</keyword>
<dbReference type="Gene3D" id="3.40.50.1000">
    <property type="entry name" value="HAD superfamily/HAD-like"/>
    <property type="match status" value="1"/>
</dbReference>
<evidence type="ECO:0000313" key="3">
    <source>
        <dbReference type="Proteomes" id="UP000062519"/>
    </source>
</evidence>
<evidence type="ECO:0000313" key="2">
    <source>
        <dbReference type="EMBL" id="AOJ05029.1"/>
    </source>
</evidence>
<dbReference type="KEGG" id="buu:WS70_25190"/>
<reference evidence="2 3" key="1">
    <citation type="submission" date="2015-12" db="EMBL/GenBank/DDBJ databases">
        <title>Diversity of Burkholderia near neighbor genomes.</title>
        <authorList>
            <person name="Sahl J."/>
            <person name="Wagner D."/>
            <person name="Keim P."/>
        </authorList>
    </citation>
    <scope>NUCLEOTIDE SEQUENCE [LARGE SCALE GENOMIC DNA]</scope>
    <source>
        <strain evidence="2 3">BDU6</strain>
    </source>
</reference>
<evidence type="ECO:0000256" key="1">
    <source>
        <dbReference type="SAM" id="MobiDB-lite"/>
    </source>
</evidence>
<dbReference type="Pfam" id="PF12710">
    <property type="entry name" value="HAD"/>
    <property type="match status" value="1"/>
</dbReference>
<proteinExistence type="predicted"/>
<protein>
    <submittedName>
        <fullName evidence="2">Uncharacterized protein</fullName>
    </submittedName>
</protein>
<dbReference type="EMBL" id="CP013387">
    <property type="protein sequence ID" value="AOJ05029.1"/>
    <property type="molecule type" value="Genomic_DNA"/>
</dbReference>
<accession>A0A1B4FMY7</accession>
<feature type="compositionally biased region" description="Basic residues" evidence="1">
    <location>
        <begin position="1"/>
        <end position="10"/>
    </location>
</feature>
<dbReference type="Proteomes" id="UP000062519">
    <property type="component" value="Chromosome 2"/>
</dbReference>
<organism evidence="2 3">
    <name type="scientific">Burkholderia mayonis</name>
    <dbReference type="NCBI Taxonomy" id="1385591"/>
    <lineage>
        <taxon>Bacteria</taxon>
        <taxon>Pseudomonadati</taxon>
        <taxon>Pseudomonadota</taxon>
        <taxon>Betaproteobacteria</taxon>
        <taxon>Burkholderiales</taxon>
        <taxon>Burkholderiaceae</taxon>
        <taxon>Burkholderia</taxon>
        <taxon>pseudomallei group</taxon>
    </lineage>
</organism>
<dbReference type="InterPro" id="IPR023214">
    <property type="entry name" value="HAD_sf"/>
</dbReference>
<name>A0A1B4FMY7_9BURK</name>
<feature type="region of interest" description="Disordered" evidence="1">
    <location>
        <begin position="1"/>
        <end position="22"/>
    </location>
</feature>